<dbReference type="Proteomes" id="UP001153365">
    <property type="component" value="Unassembled WGS sequence"/>
</dbReference>
<proteinExistence type="predicted"/>
<protein>
    <submittedName>
        <fullName evidence="2">Uncharacterized protein</fullName>
    </submittedName>
</protein>
<feature type="compositionally biased region" description="Basic and acidic residues" evidence="1">
    <location>
        <begin position="127"/>
        <end position="136"/>
    </location>
</feature>
<keyword evidence="3" id="KW-1185">Reference proteome</keyword>
<organism evidence="2 3">
    <name type="scientific">Phakopsora pachyrhizi</name>
    <name type="common">Asian soybean rust disease fungus</name>
    <dbReference type="NCBI Taxonomy" id="170000"/>
    <lineage>
        <taxon>Eukaryota</taxon>
        <taxon>Fungi</taxon>
        <taxon>Dikarya</taxon>
        <taxon>Basidiomycota</taxon>
        <taxon>Pucciniomycotina</taxon>
        <taxon>Pucciniomycetes</taxon>
        <taxon>Pucciniales</taxon>
        <taxon>Phakopsoraceae</taxon>
        <taxon>Phakopsora</taxon>
    </lineage>
</organism>
<gene>
    <name evidence="2" type="ORF">PPACK8108_LOCUS576</name>
</gene>
<evidence type="ECO:0000256" key="1">
    <source>
        <dbReference type="SAM" id="MobiDB-lite"/>
    </source>
</evidence>
<accession>A0AAV0ADX9</accession>
<name>A0AAV0ADX9_PHAPC</name>
<feature type="compositionally biased region" description="Basic residues" evidence="1">
    <location>
        <begin position="143"/>
        <end position="156"/>
    </location>
</feature>
<dbReference type="AlphaFoldDB" id="A0AAV0ADX9"/>
<feature type="region of interest" description="Disordered" evidence="1">
    <location>
        <begin position="127"/>
        <end position="163"/>
    </location>
</feature>
<evidence type="ECO:0000313" key="2">
    <source>
        <dbReference type="EMBL" id="CAH7666242.1"/>
    </source>
</evidence>
<dbReference type="EMBL" id="CALTRL010000080">
    <property type="protein sequence ID" value="CAH7666242.1"/>
    <property type="molecule type" value="Genomic_DNA"/>
</dbReference>
<feature type="region of interest" description="Disordered" evidence="1">
    <location>
        <begin position="1"/>
        <end position="20"/>
    </location>
</feature>
<evidence type="ECO:0000313" key="3">
    <source>
        <dbReference type="Proteomes" id="UP001153365"/>
    </source>
</evidence>
<sequence>MDTQMETATATVPLQQPVPSQELPQIPEALTPEQEAVQIVGSIQAPPHYSPSPPIGAEAKMVLNTYRQNYKDFLTAQKAGNQMLETMFLHQCNSNHITLAKMVGPEILTQLQIPINPRVVLEEKRKEKQKFQDKNQKPLSKNQIRKRKRHSQRKNMNKQNLSEFLQVAREIMRQKD</sequence>
<reference evidence="2" key="1">
    <citation type="submission" date="2022-06" db="EMBL/GenBank/DDBJ databases">
        <authorList>
            <consortium name="SYNGENTA / RWTH Aachen University"/>
        </authorList>
    </citation>
    <scope>NUCLEOTIDE SEQUENCE</scope>
</reference>
<comment type="caution">
    <text evidence="2">The sequence shown here is derived from an EMBL/GenBank/DDBJ whole genome shotgun (WGS) entry which is preliminary data.</text>
</comment>